<dbReference type="RefSeq" id="WP_274350744.1">
    <property type="nucleotide sequence ID" value="NZ_JAQZSM010000002.1"/>
</dbReference>
<protein>
    <submittedName>
        <fullName evidence="1">Uncharacterized protein</fullName>
    </submittedName>
</protein>
<dbReference type="EMBL" id="JAQZSM010000002">
    <property type="protein sequence ID" value="MDD7970178.1"/>
    <property type="molecule type" value="Genomic_DNA"/>
</dbReference>
<keyword evidence="2" id="KW-1185">Reference proteome</keyword>
<gene>
    <name evidence="1" type="ORF">PUT78_03615</name>
</gene>
<dbReference type="Proteomes" id="UP001431784">
    <property type="component" value="Unassembled WGS sequence"/>
</dbReference>
<proteinExistence type="predicted"/>
<comment type="caution">
    <text evidence="1">The sequence shown here is derived from an EMBL/GenBank/DDBJ whole genome shotgun (WGS) entry which is preliminary data.</text>
</comment>
<evidence type="ECO:0000313" key="1">
    <source>
        <dbReference type="EMBL" id="MDD7970178.1"/>
    </source>
</evidence>
<name>A0ABT5T4Z1_9RHOB</name>
<evidence type="ECO:0000313" key="2">
    <source>
        <dbReference type="Proteomes" id="UP001431784"/>
    </source>
</evidence>
<sequence length="399" mass="44285">MTTDASEAEDRKPRPGVLAGNLGEPIRLQDVQLVGVSATASQPGGQVSVYTKMALTSDDAMFYKIIGGMSRAIQGFAQASGVGVSIERASTVLLVIKPDASAELWVDKAAMVVHQRLKRPGAMPGGTVLFESDVADVLAVEFPLVEIAPQDRILLILREGWRFALYFDLDRSNGDMDLLAAQRTMGALLRHMKYADLYAAVANTPLFEKIVSAGWFPFLELMSGEFQMLTGMLDAQLSLEQAEATLLSKFDDARIERMFERWMQRAHFREKEAIMRSAVNAFKAKDPVSVIKNALTEIEGIMAEAYYRGTGKHTRKIPDMLKFVVESSSNREGEKDTLLFPSAFARYLRDYTYASFDRGEPIETLSRHAVGHGLARSEQYTMTRALQSLLTIDQLAFYG</sequence>
<organism evidence="1 2">
    <name type="scientific">Roseinatronobacter alkalisoli</name>
    <dbReference type="NCBI Taxonomy" id="3028235"/>
    <lineage>
        <taxon>Bacteria</taxon>
        <taxon>Pseudomonadati</taxon>
        <taxon>Pseudomonadota</taxon>
        <taxon>Alphaproteobacteria</taxon>
        <taxon>Rhodobacterales</taxon>
        <taxon>Paracoccaceae</taxon>
        <taxon>Roseinatronobacter</taxon>
    </lineage>
</organism>
<accession>A0ABT5T4Z1</accession>
<reference evidence="1" key="1">
    <citation type="submission" date="2023-02" db="EMBL/GenBank/DDBJ databases">
        <title>Description of Roseinatronobacter alkalisoli sp. nov., an alkaliphilic bacerium isolated from soda soil.</title>
        <authorList>
            <person name="Wei W."/>
        </authorList>
    </citation>
    <scope>NUCLEOTIDE SEQUENCE</scope>
    <source>
        <strain evidence="1">HJB301</strain>
    </source>
</reference>